<protein>
    <submittedName>
        <fullName evidence="6">Xylulokinase</fullName>
    </submittedName>
</protein>
<keyword evidence="3" id="KW-0418">Kinase</keyword>
<dbReference type="PANTHER" id="PTHR43095:SF5">
    <property type="entry name" value="XYLULOSE KINASE"/>
    <property type="match status" value="1"/>
</dbReference>
<dbReference type="GO" id="GO:0005975">
    <property type="term" value="P:carbohydrate metabolic process"/>
    <property type="evidence" value="ECO:0007669"/>
    <property type="project" value="InterPro"/>
</dbReference>
<comment type="similarity">
    <text evidence="1">Belongs to the FGGY kinase family.</text>
</comment>
<dbReference type="PANTHER" id="PTHR43095">
    <property type="entry name" value="SUGAR KINASE"/>
    <property type="match status" value="1"/>
</dbReference>
<dbReference type="Pfam" id="PF02782">
    <property type="entry name" value="FGGY_C"/>
    <property type="match status" value="1"/>
</dbReference>
<dbReference type="SUPFAM" id="SSF53067">
    <property type="entry name" value="Actin-like ATPase domain"/>
    <property type="match status" value="2"/>
</dbReference>
<dbReference type="EMBL" id="FNNO01000002">
    <property type="protein sequence ID" value="SDW39659.1"/>
    <property type="molecule type" value="Genomic_DNA"/>
</dbReference>
<dbReference type="Gene3D" id="3.30.420.40">
    <property type="match status" value="2"/>
</dbReference>
<evidence type="ECO:0000259" key="4">
    <source>
        <dbReference type="Pfam" id="PF00370"/>
    </source>
</evidence>
<dbReference type="GO" id="GO:0016301">
    <property type="term" value="F:kinase activity"/>
    <property type="evidence" value="ECO:0007669"/>
    <property type="project" value="UniProtKB-KW"/>
</dbReference>
<evidence type="ECO:0000313" key="7">
    <source>
        <dbReference type="Proteomes" id="UP000198711"/>
    </source>
</evidence>
<dbReference type="InterPro" id="IPR043129">
    <property type="entry name" value="ATPase_NBD"/>
</dbReference>
<keyword evidence="2" id="KW-0808">Transferase</keyword>
<proteinExistence type="inferred from homology"/>
<dbReference type="InterPro" id="IPR018484">
    <property type="entry name" value="FGGY_N"/>
</dbReference>
<name>A0A8X8IFD1_9BACT</name>
<dbReference type="InterPro" id="IPR050406">
    <property type="entry name" value="FGGY_Carb_Kinase"/>
</dbReference>
<evidence type="ECO:0000256" key="1">
    <source>
        <dbReference type="ARBA" id="ARBA00009156"/>
    </source>
</evidence>
<reference evidence="6 7" key="1">
    <citation type="submission" date="2016-10" db="EMBL/GenBank/DDBJ databases">
        <authorList>
            <person name="Varghese N."/>
            <person name="Submissions S."/>
        </authorList>
    </citation>
    <scope>NUCLEOTIDE SEQUENCE [LARGE SCALE GENOMIC DNA]</scope>
    <source>
        <strain evidence="6 7">DSM 25353</strain>
    </source>
</reference>
<comment type="caution">
    <text evidence="6">The sequence shown here is derived from an EMBL/GenBank/DDBJ whole genome shotgun (WGS) entry which is preliminary data.</text>
</comment>
<feature type="domain" description="Carbohydrate kinase FGGY C-terminal" evidence="5">
    <location>
        <begin position="258"/>
        <end position="443"/>
    </location>
</feature>
<keyword evidence="7" id="KW-1185">Reference proteome</keyword>
<feature type="domain" description="Carbohydrate kinase FGGY N-terminal" evidence="4">
    <location>
        <begin position="1"/>
        <end position="244"/>
    </location>
</feature>
<dbReference type="Pfam" id="PF00370">
    <property type="entry name" value="FGGY_N"/>
    <property type="match status" value="1"/>
</dbReference>
<dbReference type="CDD" id="cd07809">
    <property type="entry name" value="ASKHA_NBD_FGGY_BaXK-like"/>
    <property type="match status" value="1"/>
</dbReference>
<sequence length="492" mass="53389">MLLGIDIGTSSVKVSVLDTQTFQCIATAAYPDTEAKIVSLQQGWAEQSPDQWWEYTQVAIQRLHASGKYDPQAIEAIGIAYQMHGLVLVDAAQQCIRNSIIWCDSRAVPYGDAAFKALGEKYCLSTLLNSPGNFTASKLAWVKEHEPQVYKRIDKLMLPGDFIAMKLTGTITTTPAALSEGMFWNFKEHGISTVLMEYFGFDPAFIPEVKNVFDDHGRITAAAATALSLKPGIPVTYKAGDQPNNALSLHVMEPGEVAANAGTSGVIYGVTDELAADPLSRINSFAHVNHRSEQQRIGVLLCINGAGITSSWVRSMGAGQTSYADLNRSIEAIPAGSDGLFFLPFGNGAERMLNNQMIGAQLTGLDFNNHTAAHIYRAGLEGVAHAFRYGLEIMQENSIRPTVIRAGHANMFLSDVFASSFVNTTGIPVELYENDGSCGSALGAGIGVGAFTAGEASAYMKPVKRIEVTDAEQYNDYYQVWKQHLNNHINHH</sequence>
<evidence type="ECO:0000256" key="2">
    <source>
        <dbReference type="ARBA" id="ARBA00022679"/>
    </source>
</evidence>
<gene>
    <name evidence="6" type="ORF">SAMN05444410_102201</name>
</gene>
<dbReference type="AlphaFoldDB" id="A0A8X8IFD1"/>
<organism evidence="6 7">
    <name type="scientific">Hydrobacter penzbergensis</name>
    <dbReference type="NCBI Taxonomy" id="1235997"/>
    <lineage>
        <taxon>Bacteria</taxon>
        <taxon>Pseudomonadati</taxon>
        <taxon>Bacteroidota</taxon>
        <taxon>Chitinophagia</taxon>
        <taxon>Chitinophagales</taxon>
        <taxon>Chitinophagaceae</taxon>
        <taxon>Hydrobacter</taxon>
    </lineage>
</organism>
<evidence type="ECO:0000256" key="3">
    <source>
        <dbReference type="ARBA" id="ARBA00022777"/>
    </source>
</evidence>
<accession>A0A8X8IFD1</accession>
<dbReference type="RefSeq" id="WP_092722336.1">
    <property type="nucleotide sequence ID" value="NZ_FNNO01000002.1"/>
</dbReference>
<dbReference type="Proteomes" id="UP000198711">
    <property type="component" value="Unassembled WGS sequence"/>
</dbReference>
<dbReference type="InterPro" id="IPR000577">
    <property type="entry name" value="Carb_kinase_FGGY"/>
</dbReference>
<evidence type="ECO:0000313" key="6">
    <source>
        <dbReference type="EMBL" id="SDW39659.1"/>
    </source>
</evidence>
<evidence type="ECO:0000259" key="5">
    <source>
        <dbReference type="Pfam" id="PF02782"/>
    </source>
</evidence>
<dbReference type="InterPro" id="IPR018485">
    <property type="entry name" value="FGGY_C"/>
</dbReference>
<dbReference type="PIRSF" id="PIRSF000538">
    <property type="entry name" value="GlpK"/>
    <property type="match status" value="1"/>
</dbReference>